<reference evidence="1" key="1">
    <citation type="journal article" date="2015" name="Nature">
        <title>Complex archaea that bridge the gap between prokaryotes and eukaryotes.</title>
        <authorList>
            <person name="Spang A."/>
            <person name="Saw J.H."/>
            <person name="Jorgensen S.L."/>
            <person name="Zaremba-Niedzwiedzka K."/>
            <person name="Martijn J."/>
            <person name="Lind A.E."/>
            <person name="van Eijk R."/>
            <person name="Schleper C."/>
            <person name="Guy L."/>
            <person name="Ettema T.J."/>
        </authorList>
    </citation>
    <scope>NUCLEOTIDE SEQUENCE</scope>
</reference>
<evidence type="ECO:0000313" key="1">
    <source>
        <dbReference type="EMBL" id="KKL58758.1"/>
    </source>
</evidence>
<dbReference type="AlphaFoldDB" id="A0A0F9DAQ0"/>
<name>A0A0F9DAQ0_9ZZZZ</name>
<dbReference type="SUPFAM" id="SSF47413">
    <property type="entry name" value="lambda repressor-like DNA-binding domains"/>
    <property type="match status" value="1"/>
</dbReference>
<dbReference type="GO" id="GO:0003677">
    <property type="term" value="F:DNA binding"/>
    <property type="evidence" value="ECO:0007669"/>
    <property type="project" value="InterPro"/>
</dbReference>
<comment type="caution">
    <text evidence="1">The sequence shown here is derived from an EMBL/GenBank/DDBJ whole genome shotgun (WGS) entry which is preliminary data.</text>
</comment>
<protein>
    <recommendedName>
        <fullName evidence="2">HTH cro/C1-type domain-containing protein</fullName>
    </recommendedName>
</protein>
<evidence type="ECO:0008006" key="2">
    <source>
        <dbReference type="Google" id="ProtNLM"/>
    </source>
</evidence>
<organism evidence="1">
    <name type="scientific">marine sediment metagenome</name>
    <dbReference type="NCBI Taxonomy" id="412755"/>
    <lineage>
        <taxon>unclassified sequences</taxon>
        <taxon>metagenomes</taxon>
        <taxon>ecological metagenomes</taxon>
    </lineage>
</organism>
<accession>A0A0F9DAQ0</accession>
<dbReference type="EMBL" id="LAZR01029710">
    <property type="protein sequence ID" value="KKL58758.1"/>
    <property type="molecule type" value="Genomic_DNA"/>
</dbReference>
<proteinExistence type="predicted"/>
<sequence length="72" mass="8117">MTPAAFKSWRSRLAISQADAATLLNRSLRSVQAYEAGFEVQGLPRPIPKEIRLAMWAIEEGVLDWDGQEMQN</sequence>
<dbReference type="InterPro" id="IPR010982">
    <property type="entry name" value="Lambda_DNA-bd_dom_sf"/>
</dbReference>
<gene>
    <name evidence="1" type="ORF">LCGC14_2222140</name>
</gene>
<dbReference type="Gene3D" id="1.10.260.40">
    <property type="entry name" value="lambda repressor-like DNA-binding domains"/>
    <property type="match status" value="1"/>
</dbReference>